<name>A0A8X6MYZ4_NEPPI</name>
<feature type="compositionally biased region" description="Basic and acidic residues" evidence="1">
    <location>
        <begin position="80"/>
        <end position="89"/>
    </location>
</feature>
<keyword evidence="4" id="KW-1185">Reference proteome</keyword>
<dbReference type="Proteomes" id="UP000887013">
    <property type="component" value="Unassembled WGS sequence"/>
</dbReference>
<feature type="region of interest" description="Disordered" evidence="1">
    <location>
        <begin position="34"/>
        <end position="56"/>
    </location>
</feature>
<dbReference type="Pfam" id="PF07808">
    <property type="entry name" value="RED_N"/>
    <property type="match status" value="1"/>
</dbReference>
<comment type="caution">
    <text evidence="3">The sequence shown here is derived from an EMBL/GenBank/DDBJ whole genome shotgun (WGS) entry which is preliminary data.</text>
</comment>
<dbReference type="OrthoDB" id="6430656at2759"/>
<accession>A0A8X6MYZ4</accession>
<feature type="domain" description="RED-like N-terminal" evidence="2">
    <location>
        <begin position="71"/>
        <end position="135"/>
    </location>
</feature>
<sequence length="146" mass="16212">MVLVPYAVSKKLTSDLLLSTAVYEALKENMQVYGHESPSNDDVHVTSEEKTEDPSASTEALVEVLSTMSGNENVTQRNRYRAEERKDGVNTDNQNEDAITSAAGYRAIAPDANFGLDIAERRRQMIQKSKFLGGNKFSKIAIQKKK</sequence>
<dbReference type="InterPro" id="IPR012916">
    <property type="entry name" value="RED_N"/>
</dbReference>
<organism evidence="3 4">
    <name type="scientific">Nephila pilipes</name>
    <name type="common">Giant wood spider</name>
    <name type="synonym">Nephila maculata</name>
    <dbReference type="NCBI Taxonomy" id="299642"/>
    <lineage>
        <taxon>Eukaryota</taxon>
        <taxon>Metazoa</taxon>
        <taxon>Ecdysozoa</taxon>
        <taxon>Arthropoda</taxon>
        <taxon>Chelicerata</taxon>
        <taxon>Arachnida</taxon>
        <taxon>Araneae</taxon>
        <taxon>Araneomorphae</taxon>
        <taxon>Entelegynae</taxon>
        <taxon>Araneoidea</taxon>
        <taxon>Nephilidae</taxon>
        <taxon>Nephila</taxon>
    </lineage>
</organism>
<evidence type="ECO:0000259" key="2">
    <source>
        <dbReference type="Pfam" id="PF07808"/>
    </source>
</evidence>
<proteinExistence type="predicted"/>
<gene>
    <name evidence="3" type="ORF">NPIL_379401</name>
</gene>
<dbReference type="EMBL" id="BMAW01003722">
    <property type="protein sequence ID" value="GFS85208.1"/>
    <property type="molecule type" value="Genomic_DNA"/>
</dbReference>
<evidence type="ECO:0000313" key="4">
    <source>
        <dbReference type="Proteomes" id="UP000887013"/>
    </source>
</evidence>
<reference evidence="3" key="1">
    <citation type="submission" date="2020-08" db="EMBL/GenBank/DDBJ databases">
        <title>Multicomponent nature underlies the extraordinary mechanical properties of spider dragline silk.</title>
        <authorList>
            <person name="Kono N."/>
            <person name="Nakamura H."/>
            <person name="Mori M."/>
            <person name="Yoshida Y."/>
            <person name="Ohtoshi R."/>
            <person name="Malay A.D."/>
            <person name="Moran D.A.P."/>
            <person name="Tomita M."/>
            <person name="Numata K."/>
            <person name="Arakawa K."/>
        </authorList>
    </citation>
    <scope>NUCLEOTIDE SEQUENCE</scope>
</reference>
<evidence type="ECO:0000313" key="3">
    <source>
        <dbReference type="EMBL" id="GFS85208.1"/>
    </source>
</evidence>
<feature type="region of interest" description="Disordered" evidence="1">
    <location>
        <begin position="72"/>
        <end position="95"/>
    </location>
</feature>
<dbReference type="AlphaFoldDB" id="A0A8X6MYZ4"/>
<evidence type="ECO:0000256" key="1">
    <source>
        <dbReference type="SAM" id="MobiDB-lite"/>
    </source>
</evidence>
<feature type="compositionally biased region" description="Basic and acidic residues" evidence="1">
    <location>
        <begin position="41"/>
        <end position="53"/>
    </location>
</feature>
<protein>
    <recommendedName>
        <fullName evidence="2">RED-like N-terminal domain-containing protein</fullName>
    </recommendedName>
</protein>